<protein>
    <submittedName>
        <fullName evidence="1">Uncharacterized protein</fullName>
    </submittedName>
</protein>
<name>A0AAD4MIJ7_9BILA</name>
<evidence type="ECO:0000313" key="2">
    <source>
        <dbReference type="Proteomes" id="UP001201812"/>
    </source>
</evidence>
<dbReference type="Proteomes" id="UP001201812">
    <property type="component" value="Unassembled WGS sequence"/>
</dbReference>
<accession>A0AAD4MIJ7</accession>
<proteinExistence type="predicted"/>
<comment type="caution">
    <text evidence="1">The sequence shown here is derived from an EMBL/GenBank/DDBJ whole genome shotgun (WGS) entry which is preliminary data.</text>
</comment>
<gene>
    <name evidence="1" type="ORF">DdX_19697</name>
</gene>
<dbReference type="AlphaFoldDB" id="A0AAD4MIJ7"/>
<evidence type="ECO:0000313" key="1">
    <source>
        <dbReference type="EMBL" id="KAI1695239.1"/>
    </source>
</evidence>
<keyword evidence="2" id="KW-1185">Reference proteome</keyword>
<organism evidence="1 2">
    <name type="scientific">Ditylenchus destructor</name>
    <dbReference type="NCBI Taxonomy" id="166010"/>
    <lineage>
        <taxon>Eukaryota</taxon>
        <taxon>Metazoa</taxon>
        <taxon>Ecdysozoa</taxon>
        <taxon>Nematoda</taxon>
        <taxon>Chromadorea</taxon>
        <taxon>Rhabditida</taxon>
        <taxon>Tylenchina</taxon>
        <taxon>Tylenchomorpha</taxon>
        <taxon>Sphaerularioidea</taxon>
        <taxon>Anguinidae</taxon>
        <taxon>Anguininae</taxon>
        <taxon>Ditylenchus</taxon>
    </lineage>
</organism>
<sequence>MDNGTLVEVFKFLNYCQLAKNSLKCHDRATTFIKVFTKQLSAKAYNQWAMRNQYSKQIPLEDQVGRIQSGDPLWNDMTTVFYASTKLDQAKWPLFQRFVE</sequence>
<reference evidence="1" key="1">
    <citation type="submission" date="2022-01" db="EMBL/GenBank/DDBJ databases">
        <title>Genome Sequence Resource for Two Populations of Ditylenchus destructor, the Migratory Endoparasitic Phytonematode.</title>
        <authorList>
            <person name="Zhang H."/>
            <person name="Lin R."/>
            <person name="Xie B."/>
        </authorList>
    </citation>
    <scope>NUCLEOTIDE SEQUENCE</scope>
    <source>
        <strain evidence="1">BazhouSP</strain>
    </source>
</reference>
<dbReference type="EMBL" id="JAKKPZ010000425">
    <property type="protein sequence ID" value="KAI1695239.1"/>
    <property type="molecule type" value="Genomic_DNA"/>
</dbReference>